<evidence type="ECO:0000256" key="2">
    <source>
        <dbReference type="SAM" id="Phobius"/>
    </source>
</evidence>
<proteinExistence type="predicted"/>
<name>A0A0C3BNG5_PILCF</name>
<evidence type="ECO:0000313" key="3">
    <source>
        <dbReference type="EMBL" id="KIM78872.1"/>
    </source>
</evidence>
<dbReference type="InParanoid" id="A0A0C3BNG5"/>
<keyword evidence="2" id="KW-1133">Transmembrane helix</keyword>
<feature type="compositionally biased region" description="Basic residues" evidence="1">
    <location>
        <begin position="114"/>
        <end position="123"/>
    </location>
</feature>
<reference evidence="3 4" key="1">
    <citation type="submission" date="2014-04" db="EMBL/GenBank/DDBJ databases">
        <authorList>
            <consortium name="DOE Joint Genome Institute"/>
            <person name="Kuo A."/>
            <person name="Tarkka M."/>
            <person name="Buscot F."/>
            <person name="Kohler A."/>
            <person name="Nagy L.G."/>
            <person name="Floudas D."/>
            <person name="Copeland A."/>
            <person name="Barry K.W."/>
            <person name="Cichocki N."/>
            <person name="Veneault-Fourrey C."/>
            <person name="LaButti K."/>
            <person name="Lindquist E.A."/>
            <person name="Lipzen A."/>
            <person name="Lundell T."/>
            <person name="Morin E."/>
            <person name="Murat C."/>
            <person name="Sun H."/>
            <person name="Tunlid A."/>
            <person name="Henrissat B."/>
            <person name="Grigoriev I.V."/>
            <person name="Hibbett D.S."/>
            <person name="Martin F."/>
            <person name="Nordberg H.P."/>
            <person name="Cantor M.N."/>
            <person name="Hua S.X."/>
        </authorList>
    </citation>
    <scope>NUCLEOTIDE SEQUENCE [LARGE SCALE GENOMIC DNA]</scope>
    <source>
        <strain evidence="3 4">F 1598</strain>
    </source>
</reference>
<keyword evidence="2" id="KW-0472">Membrane</keyword>
<feature type="compositionally biased region" description="Pro residues" evidence="1">
    <location>
        <begin position="78"/>
        <end position="89"/>
    </location>
</feature>
<evidence type="ECO:0000313" key="4">
    <source>
        <dbReference type="Proteomes" id="UP000054166"/>
    </source>
</evidence>
<feature type="compositionally biased region" description="Basic and acidic residues" evidence="1">
    <location>
        <begin position="151"/>
        <end position="170"/>
    </location>
</feature>
<reference evidence="4" key="2">
    <citation type="submission" date="2015-01" db="EMBL/GenBank/DDBJ databases">
        <title>Evolutionary Origins and Diversification of the Mycorrhizal Mutualists.</title>
        <authorList>
            <consortium name="DOE Joint Genome Institute"/>
            <consortium name="Mycorrhizal Genomics Consortium"/>
            <person name="Kohler A."/>
            <person name="Kuo A."/>
            <person name="Nagy L.G."/>
            <person name="Floudas D."/>
            <person name="Copeland A."/>
            <person name="Barry K.W."/>
            <person name="Cichocki N."/>
            <person name="Veneault-Fourrey C."/>
            <person name="LaButti K."/>
            <person name="Lindquist E.A."/>
            <person name="Lipzen A."/>
            <person name="Lundell T."/>
            <person name="Morin E."/>
            <person name="Murat C."/>
            <person name="Riley R."/>
            <person name="Ohm R."/>
            <person name="Sun H."/>
            <person name="Tunlid A."/>
            <person name="Henrissat B."/>
            <person name="Grigoriev I.V."/>
            <person name="Hibbett D.S."/>
            <person name="Martin F."/>
        </authorList>
    </citation>
    <scope>NUCLEOTIDE SEQUENCE [LARGE SCALE GENOMIC DNA]</scope>
    <source>
        <strain evidence="4">F 1598</strain>
    </source>
</reference>
<dbReference type="EMBL" id="KN833013">
    <property type="protein sequence ID" value="KIM78872.1"/>
    <property type="molecule type" value="Genomic_DNA"/>
</dbReference>
<protein>
    <submittedName>
        <fullName evidence="3">Uncharacterized protein</fullName>
    </submittedName>
</protein>
<keyword evidence="4" id="KW-1185">Reference proteome</keyword>
<dbReference type="OrthoDB" id="3184377at2759"/>
<feature type="region of interest" description="Disordered" evidence="1">
    <location>
        <begin position="70"/>
        <end position="89"/>
    </location>
</feature>
<dbReference type="Proteomes" id="UP000054166">
    <property type="component" value="Unassembled WGS sequence"/>
</dbReference>
<dbReference type="HOGENOM" id="CLU_1441726_0_0_1"/>
<feature type="transmembrane region" description="Helical" evidence="2">
    <location>
        <begin position="37"/>
        <end position="60"/>
    </location>
</feature>
<evidence type="ECO:0000256" key="1">
    <source>
        <dbReference type="SAM" id="MobiDB-lite"/>
    </source>
</evidence>
<accession>A0A0C3BNG5</accession>
<dbReference type="AlphaFoldDB" id="A0A0C3BNG5"/>
<keyword evidence="2" id="KW-0812">Transmembrane</keyword>
<feature type="region of interest" description="Disordered" evidence="1">
    <location>
        <begin position="111"/>
        <end position="170"/>
    </location>
</feature>
<gene>
    <name evidence="3" type="ORF">PILCRDRAFT_823975</name>
</gene>
<sequence length="170" mass="18538">MPTPPLKPRGPTSSLHVFAVSSSEAASLHGHKAITPIIAGSVCAIVLAILWSIALISYIVKRRKKKVRAKKVAAGVKPPKPVPPPPETYIIPPDPAVVLGQRQPGERVVVEPRHKNKLVKHSKTMPGSHEEMEESSDAPDRILVRSNTEPFSRHQQDANHRPLENGDLGH</sequence>
<organism evidence="3 4">
    <name type="scientific">Piloderma croceum (strain F 1598)</name>
    <dbReference type="NCBI Taxonomy" id="765440"/>
    <lineage>
        <taxon>Eukaryota</taxon>
        <taxon>Fungi</taxon>
        <taxon>Dikarya</taxon>
        <taxon>Basidiomycota</taxon>
        <taxon>Agaricomycotina</taxon>
        <taxon>Agaricomycetes</taxon>
        <taxon>Agaricomycetidae</taxon>
        <taxon>Atheliales</taxon>
        <taxon>Atheliaceae</taxon>
        <taxon>Piloderma</taxon>
    </lineage>
</organism>